<gene>
    <name evidence="2" type="ORF">SAMN02745168_1898</name>
</gene>
<dbReference type="OrthoDB" id="9780661at2"/>
<feature type="transmembrane region" description="Helical" evidence="1">
    <location>
        <begin position="274"/>
        <end position="294"/>
    </location>
</feature>
<proteinExistence type="predicted"/>
<feature type="transmembrane region" description="Helical" evidence="1">
    <location>
        <begin position="244"/>
        <end position="262"/>
    </location>
</feature>
<dbReference type="AlphaFoldDB" id="A0A1W2AQK0"/>
<dbReference type="EMBL" id="FWXW01000004">
    <property type="protein sequence ID" value="SMC62955.1"/>
    <property type="molecule type" value="Genomic_DNA"/>
</dbReference>
<evidence type="ECO:0000313" key="2">
    <source>
        <dbReference type="EMBL" id="SMC62955.1"/>
    </source>
</evidence>
<dbReference type="STRING" id="1122930.SAMN02745168_1898"/>
<protein>
    <recommendedName>
        <fullName evidence="4">Flp pilus assembly protein TadB</fullName>
    </recommendedName>
</protein>
<feature type="transmembrane region" description="Helical" evidence="1">
    <location>
        <begin position="101"/>
        <end position="121"/>
    </location>
</feature>
<keyword evidence="3" id="KW-1185">Reference proteome</keyword>
<accession>A0A1W2AQK0</accession>
<dbReference type="RefSeq" id="WP_143806914.1">
    <property type="nucleotide sequence ID" value="NZ_FWXW01000004.1"/>
</dbReference>
<keyword evidence="1" id="KW-0472">Membrane</keyword>
<feature type="transmembrane region" description="Helical" evidence="1">
    <location>
        <begin position="6"/>
        <end position="25"/>
    </location>
</feature>
<keyword evidence="1" id="KW-0812">Transmembrane</keyword>
<evidence type="ECO:0000256" key="1">
    <source>
        <dbReference type="SAM" id="Phobius"/>
    </source>
</evidence>
<evidence type="ECO:0008006" key="4">
    <source>
        <dbReference type="Google" id="ProtNLM"/>
    </source>
</evidence>
<dbReference type="Proteomes" id="UP000192790">
    <property type="component" value="Unassembled WGS sequence"/>
</dbReference>
<organism evidence="2 3">
    <name type="scientific">Papillibacter cinnamivorans DSM 12816</name>
    <dbReference type="NCBI Taxonomy" id="1122930"/>
    <lineage>
        <taxon>Bacteria</taxon>
        <taxon>Bacillati</taxon>
        <taxon>Bacillota</taxon>
        <taxon>Clostridia</taxon>
        <taxon>Eubacteriales</taxon>
        <taxon>Oscillospiraceae</taxon>
        <taxon>Papillibacter</taxon>
    </lineage>
</organism>
<evidence type="ECO:0000313" key="3">
    <source>
        <dbReference type="Proteomes" id="UP000192790"/>
    </source>
</evidence>
<keyword evidence="1" id="KW-1133">Transmembrane helix</keyword>
<reference evidence="2 3" key="1">
    <citation type="submission" date="2017-04" db="EMBL/GenBank/DDBJ databases">
        <authorList>
            <person name="Afonso C.L."/>
            <person name="Miller P.J."/>
            <person name="Scott M.A."/>
            <person name="Spackman E."/>
            <person name="Goraichik I."/>
            <person name="Dimitrov K.M."/>
            <person name="Suarez D.L."/>
            <person name="Swayne D.E."/>
        </authorList>
    </citation>
    <scope>NUCLEOTIDE SEQUENCE [LARGE SCALE GENOMIC DNA]</scope>
    <source>
        <strain evidence="2 3">DSM 12816</strain>
    </source>
</reference>
<feature type="transmembrane region" description="Helical" evidence="1">
    <location>
        <begin position="76"/>
        <end position="95"/>
    </location>
</feature>
<sequence length="302" mass="34441">MTTIIYSYLAVFLLLSTAIFLFFRLDLVLRESMQRSSVKHRKIKLFKKQTTLSRKLTSLAEKRRTLIEYSEMPKTAYYFLTAACAGIGLVAGRVIYTSLLISVTVGIMGLFAPLLLFSLRWTKTQNARLDRLAASMMILSNSYLVTEDFITTVKDNVDILEYPEPFRNFLAYVTLMDSDLKNGLRRMEDQVNNGYFSQWVDALVLAQDDRELKYVAVSVVESMHDVLQAQMESDAAMYAVWRDYLLTLFLIFSVPLVFKILMADAYVALTTSPVGQGLFVLLLASVVYSVFRALKINRPLML</sequence>
<name>A0A1W2AQK0_9FIRM</name>